<evidence type="ECO:0000313" key="3">
    <source>
        <dbReference type="Proteomes" id="UP001596208"/>
    </source>
</evidence>
<dbReference type="Proteomes" id="UP001596208">
    <property type="component" value="Unassembled WGS sequence"/>
</dbReference>
<feature type="compositionally biased region" description="Low complexity" evidence="1">
    <location>
        <begin position="57"/>
        <end position="68"/>
    </location>
</feature>
<reference evidence="3" key="1">
    <citation type="journal article" date="2019" name="Int. J. Syst. Evol. Microbiol.">
        <title>The Global Catalogue of Microorganisms (GCM) 10K type strain sequencing project: providing services to taxonomists for standard genome sequencing and annotation.</title>
        <authorList>
            <consortium name="The Broad Institute Genomics Platform"/>
            <consortium name="The Broad Institute Genome Sequencing Center for Infectious Disease"/>
            <person name="Wu L."/>
            <person name="Ma J."/>
        </authorList>
    </citation>
    <scope>NUCLEOTIDE SEQUENCE [LARGE SCALE GENOMIC DNA]</scope>
    <source>
        <strain evidence="3">CGMCC 4.1721</strain>
    </source>
</reference>
<proteinExistence type="predicted"/>
<sequence length="68" mass="7195">MSSRSRPVTVHHGVEWPVPTPGEAWTVGAIVLDRDGNAFAQKRSADRRLWNGPSTPPTTGSAPATSTA</sequence>
<protein>
    <submittedName>
        <fullName evidence="2">Uncharacterized protein</fullName>
    </submittedName>
</protein>
<organism evidence="2 3">
    <name type="scientific">Streptomyces mutomycini</name>
    <dbReference type="NCBI Taxonomy" id="284036"/>
    <lineage>
        <taxon>Bacteria</taxon>
        <taxon>Bacillati</taxon>
        <taxon>Actinomycetota</taxon>
        <taxon>Actinomycetes</taxon>
        <taxon>Kitasatosporales</taxon>
        <taxon>Streptomycetaceae</taxon>
        <taxon>Streptomyces</taxon>
    </lineage>
</organism>
<gene>
    <name evidence="2" type="ORF">ACFPRK_27910</name>
</gene>
<name>A0ABW0BAT0_9ACTN</name>
<keyword evidence="3" id="KW-1185">Reference proteome</keyword>
<feature type="region of interest" description="Disordered" evidence="1">
    <location>
        <begin position="1"/>
        <end position="22"/>
    </location>
</feature>
<dbReference type="RefSeq" id="WP_244167338.1">
    <property type="nucleotide sequence ID" value="NZ_JBHSKI010000015.1"/>
</dbReference>
<accession>A0ABW0BAT0</accession>
<comment type="caution">
    <text evidence="2">The sequence shown here is derived from an EMBL/GenBank/DDBJ whole genome shotgun (WGS) entry which is preliminary data.</text>
</comment>
<evidence type="ECO:0000256" key="1">
    <source>
        <dbReference type="SAM" id="MobiDB-lite"/>
    </source>
</evidence>
<dbReference type="EMBL" id="JBHSKI010000015">
    <property type="protein sequence ID" value="MFC5174384.1"/>
    <property type="molecule type" value="Genomic_DNA"/>
</dbReference>
<feature type="region of interest" description="Disordered" evidence="1">
    <location>
        <begin position="43"/>
        <end position="68"/>
    </location>
</feature>
<evidence type="ECO:0000313" key="2">
    <source>
        <dbReference type="EMBL" id="MFC5174384.1"/>
    </source>
</evidence>